<comment type="caution">
    <text evidence="1">The sequence shown here is derived from an EMBL/GenBank/DDBJ whole genome shotgun (WGS) entry which is preliminary data.</text>
</comment>
<accession>A0A557WY42</accession>
<organism evidence="1 2">
    <name type="scientific">Mycobacterium helveticum</name>
    <dbReference type="NCBI Taxonomy" id="2592811"/>
    <lineage>
        <taxon>Bacteria</taxon>
        <taxon>Bacillati</taxon>
        <taxon>Actinomycetota</taxon>
        <taxon>Actinomycetes</taxon>
        <taxon>Mycobacteriales</taxon>
        <taxon>Mycobacteriaceae</taxon>
        <taxon>Mycobacterium</taxon>
    </lineage>
</organism>
<name>A0A557WY42_9MYCO</name>
<protein>
    <recommendedName>
        <fullName evidence="3">Lipoprotein LppJ</fullName>
    </recommendedName>
</protein>
<proteinExistence type="predicted"/>
<dbReference type="Proteomes" id="UP000320513">
    <property type="component" value="Unassembled WGS sequence"/>
</dbReference>
<evidence type="ECO:0000313" key="2">
    <source>
        <dbReference type="Proteomes" id="UP000320513"/>
    </source>
</evidence>
<keyword evidence="2" id="KW-1185">Reference proteome</keyword>
<gene>
    <name evidence="1" type="ORF">FPZ47_25405</name>
</gene>
<dbReference type="AlphaFoldDB" id="A0A557WY42"/>
<dbReference type="EMBL" id="VMQU01000181">
    <property type="protein sequence ID" value="TVS78179.1"/>
    <property type="molecule type" value="Genomic_DNA"/>
</dbReference>
<sequence length="173" mass="18683">MLTVSLLLGGAFLAVDRLHATPADVLDHPADPIGDDQTRAQVIDAARQVVTVARLNTSSAGYALMSCKDRFDPPYQGAVYLTFALPAGARAFSYFPAIVRALRARGWTQGLPANDHAFGTTLSKDDATAVIYRQNEDPGLGIVRVYGQCRDMHDHTDDATAWTDVTDEFAKTG</sequence>
<evidence type="ECO:0000313" key="1">
    <source>
        <dbReference type="EMBL" id="TVS78179.1"/>
    </source>
</evidence>
<evidence type="ECO:0008006" key="3">
    <source>
        <dbReference type="Google" id="ProtNLM"/>
    </source>
</evidence>
<dbReference type="OrthoDB" id="4749578at2"/>
<reference evidence="1 2" key="1">
    <citation type="submission" date="2019-07" db="EMBL/GenBank/DDBJ databases">
        <title>New Mycobacterium species.</title>
        <authorList>
            <person name="Tortoli E."/>
            <person name="Ghielmetti G."/>
            <person name="Friedel U."/>
            <person name="Trovato A."/>
        </authorList>
    </citation>
    <scope>NUCLEOTIDE SEQUENCE [LARGE SCALE GENOMIC DNA]</scope>
    <source>
        <strain evidence="1 2">16-83</strain>
    </source>
</reference>